<evidence type="ECO:0000256" key="1">
    <source>
        <dbReference type="ARBA" id="ARBA00022679"/>
    </source>
</evidence>
<dbReference type="Proteomes" id="UP000324897">
    <property type="component" value="Chromosome 1"/>
</dbReference>
<evidence type="ECO:0000256" key="5">
    <source>
        <dbReference type="SAM" id="MobiDB-lite"/>
    </source>
</evidence>
<dbReference type="AlphaFoldDB" id="A0A5J9UZL2"/>
<dbReference type="InterPro" id="IPR052059">
    <property type="entry name" value="CR_Ser/Thr_kinase"/>
</dbReference>
<dbReference type="Gramene" id="TVU29065">
    <property type="protein sequence ID" value="TVU29065"/>
    <property type="gene ID" value="EJB05_20608"/>
</dbReference>
<evidence type="ECO:0000256" key="2">
    <source>
        <dbReference type="ARBA" id="ARBA00022741"/>
    </source>
</evidence>
<name>A0A5J9UZL2_9POAL</name>
<dbReference type="InterPro" id="IPR011009">
    <property type="entry name" value="Kinase-like_dom_sf"/>
</dbReference>
<keyword evidence="3" id="KW-0418">Kinase</keyword>
<dbReference type="Gene3D" id="3.30.200.20">
    <property type="entry name" value="Phosphorylase Kinase, domain 1"/>
    <property type="match status" value="1"/>
</dbReference>
<proteinExistence type="predicted"/>
<dbReference type="GO" id="GO:0005524">
    <property type="term" value="F:ATP binding"/>
    <property type="evidence" value="ECO:0007669"/>
    <property type="project" value="UniProtKB-KW"/>
</dbReference>
<feature type="region of interest" description="Disordered" evidence="5">
    <location>
        <begin position="128"/>
        <end position="147"/>
    </location>
</feature>
<comment type="caution">
    <text evidence="6">The sequence shown here is derived from an EMBL/GenBank/DDBJ whole genome shotgun (WGS) entry which is preliminary data.</text>
</comment>
<dbReference type="OrthoDB" id="10249888at2759"/>
<evidence type="ECO:0008006" key="8">
    <source>
        <dbReference type="Google" id="ProtNLM"/>
    </source>
</evidence>
<dbReference type="SUPFAM" id="SSF56112">
    <property type="entry name" value="Protein kinase-like (PK-like)"/>
    <property type="match status" value="1"/>
</dbReference>
<keyword evidence="7" id="KW-1185">Reference proteome</keyword>
<sequence length="171" mass="19143">MALIRRCFCESEQDLKGLLSMENLRLFSYREIRAATNNFSQCNKLGRGGFGTVYKAWVLYQEGSLLDMVDASIKDYPEEEVLRFIRVGLACTQATPSSRPTMRQVVAMLSRPVPLHELEMRPPSFAEHCGHSTVSTPPRAGPMFHTSSKARWPPAAAVSSSSFRFSEVAPR</sequence>
<reference evidence="6 7" key="1">
    <citation type="journal article" date="2019" name="Sci. Rep.">
        <title>A high-quality genome of Eragrostis curvula grass provides insights into Poaceae evolution and supports new strategies to enhance forage quality.</title>
        <authorList>
            <person name="Carballo J."/>
            <person name="Santos B.A.C.M."/>
            <person name="Zappacosta D."/>
            <person name="Garbus I."/>
            <person name="Selva J.P."/>
            <person name="Gallo C.A."/>
            <person name="Diaz A."/>
            <person name="Albertini E."/>
            <person name="Caccamo M."/>
            <person name="Echenique V."/>
        </authorList>
    </citation>
    <scope>NUCLEOTIDE SEQUENCE [LARGE SCALE GENOMIC DNA]</scope>
    <source>
        <strain evidence="7">cv. Victoria</strain>
        <tissue evidence="6">Leaf</tissue>
    </source>
</reference>
<protein>
    <recommendedName>
        <fullName evidence="8">Serine-threonine/tyrosine-protein kinase catalytic domain-containing protein</fullName>
    </recommendedName>
</protein>
<dbReference type="EMBL" id="RWGY01000011">
    <property type="protein sequence ID" value="TVU29065.1"/>
    <property type="molecule type" value="Genomic_DNA"/>
</dbReference>
<dbReference type="PANTHER" id="PTHR47973">
    <property type="entry name" value="CYSTEINE-RICH RECEPTOR-LIKE PROTEIN KINASE 3"/>
    <property type="match status" value="1"/>
</dbReference>
<keyword evidence="1" id="KW-0808">Transferase</keyword>
<evidence type="ECO:0000256" key="4">
    <source>
        <dbReference type="ARBA" id="ARBA00022840"/>
    </source>
</evidence>
<keyword evidence="4" id="KW-0067">ATP-binding</keyword>
<gene>
    <name evidence="6" type="ORF">EJB05_20608</name>
</gene>
<evidence type="ECO:0000256" key="3">
    <source>
        <dbReference type="ARBA" id="ARBA00022777"/>
    </source>
</evidence>
<accession>A0A5J9UZL2</accession>
<dbReference type="GO" id="GO:0016301">
    <property type="term" value="F:kinase activity"/>
    <property type="evidence" value="ECO:0007669"/>
    <property type="project" value="UniProtKB-KW"/>
</dbReference>
<organism evidence="6 7">
    <name type="scientific">Eragrostis curvula</name>
    <name type="common">weeping love grass</name>
    <dbReference type="NCBI Taxonomy" id="38414"/>
    <lineage>
        <taxon>Eukaryota</taxon>
        <taxon>Viridiplantae</taxon>
        <taxon>Streptophyta</taxon>
        <taxon>Embryophyta</taxon>
        <taxon>Tracheophyta</taxon>
        <taxon>Spermatophyta</taxon>
        <taxon>Magnoliopsida</taxon>
        <taxon>Liliopsida</taxon>
        <taxon>Poales</taxon>
        <taxon>Poaceae</taxon>
        <taxon>PACMAD clade</taxon>
        <taxon>Chloridoideae</taxon>
        <taxon>Eragrostideae</taxon>
        <taxon>Eragrostidinae</taxon>
        <taxon>Eragrostis</taxon>
    </lineage>
</organism>
<evidence type="ECO:0000313" key="6">
    <source>
        <dbReference type="EMBL" id="TVU29065.1"/>
    </source>
</evidence>
<evidence type="ECO:0000313" key="7">
    <source>
        <dbReference type="Proteomes" id="UP000324897"/>
    </source>
</evidence>
<keyword evidence="2" id="KW-0547">Nucleotide-binding</keyword>